<dbReference type="Proteomes" id="UP000219338">
    <property type="component" value="Unassembled WGS sequence"/>
</dbReference>
<dbReference type="AlphaFoldDB" id="A0A284QYK9"/>
<proteinExistence type="predicted"/>
<dbReference type="EMBL" id="FUEG01000003">
    <property type="protein sequence ID" value="SJL01512.1"/>
    <property type="molecule type" value="Genomic_DNA"/>
</dbReference>
<sequence length="423" mass="47666">MGDRPFSFLGDQLPKFLTPKSAIVILLVIVVSLALKLQKRGPSSAADSTKASIKAADVKEERVPGEWTPRVFQYPSVPPCPLDLPDIKPIPYRPFRWGQYHVTMGTRTIELVHELAEYLHERYPTSFHVTRTSESSQSPIKTIYVVPTDTSYDLPPPLLLGGKEGPLLLRSVGTDEAEKAMKIAALLAQDDLAIMVEGSDDRYYFQGGAICVAGNWRLQDKIGLAMEDIHITVPQCEEPRSFHVHSKPPDNGTDREKLHVSLTRFFRRLPVDKPVIRNNYSIQIVPPTYDGDGLIDPEELAWSSVLNGPETEFEHRHGRQTQPPLVRPETLRLRTERQTLRRLPLSGAIIFGIRTYVIPIETLAKEPAVPGRMASAVRGWPESVRAYKAGSIYQDILLEYLDKCAQEQEERGIVEDPTRKYPF</sequence>
<dbReference type="InterPro" id="IPR021848">
    <property type="entry name" value="HODM_asu-like"/>
</dbReference>
<gene>
    <name evidence="1" type="ORF">ARMOST_04834</name>
</gene>
<organism evidence="1 2">
    <name type="scientific">Armillaria ostoyae</name>
    <name type="common">Armillaria root rot fungus</name>
    <dbReference type="NCBI Taxonomy" id="47428"/>
    <lineage>
        <taxon>Eukaryota</taxon>
        <taxon>Fungi</taxon>
        <taxon>Dikarya</taxon>
        <taxon>Basidiomycota</taxon>
        <taxon>Agaricomycotina</taxon>
        <taxon>Agaricomycetes</taxon>
        <taxon>Agaricomycetidae</taxon>
        <taxon>Agaricales</taxon>
        <taxon>Marasmiineae</taxon>
        <taxon>Physalacriaceae</taxon>
        <taxon>Armillaria</taxon>
    </lineage>
</organism>
<dbReference type="OrthoDB" id="497541at2759"/>
<dbReference type="Pfam" id="PF11927">
    <property type="entry name" value="HODM_asu-like"/>
    <property type="match status" value="1"/>
</dbReference>
<accession>A0A284QYK9</accession>
<dbReference type="OMA" id="GELDNHY"/>
<reference evidence="2" key="1">
    <citation type="journal article" date="2017" name="Nat. Ecol. Evol.">
        <title>Genome expansion and lineage-specific genetic innovations in the forest pathogenic fungi Armillaria.</title>
        <authorList>
            <person name="Sipos G."/>
            <person name="Prasanna A.N."/>
            <person name="Walter M.C."/>
            <person name="O'Connor E."/>
            <person name="Balint B."/>
            <person name="Krizsan K."/>
            <person name="Kiss B."/>
            <person name="Hess J."/>
            <person name="Varga T."/>
            <person name="Slot J."/>
            <person name="Riley R."/>
            <person name="Boka B."/>
            <person name="Rigling D."/>
            <person name="Barry K."/>
            <person name="Lee J."/>
            <person name="Mihaltcheva S."/>
            <person name="LaButti K."/>
            <person name="Lipzen A."/>
            <person name="Waldron R."/>
            <person name="Moloney N.M."/>
            <person name="Sperisen C."/>
            <person name="Kredics L."/>
            <person name="Vagvoelgyi C."/>
            <person name="Patrignani A."/>
            <person name="Fitzpatrick D."/>
            <person name="Nagy I."/>
            <person name="Doyle S."/>
            <person name="Anderson J.B."/>
            <person name="Grigoriev I.V."/>
            <person name="Gueldener U."/>
            <person name="Muensterkoetter M."/>
            <person name="Nagy L.G."/>
        </authorList>
    </citation>
    <scope>NUCLEOTIDE SEQUENCE [LARGE SCALE GENOMIC DNA]</scope>
    <source>
        <strain evidence="2">C18/9</strain>
    </source>
</reference>
<evidence type="ECO:0000313" key="2">
    <source>
        <dbReference type="Proteomes" id="UP000219338"/>
    </source>
</evidence>
<keyword evidence="2" id="KW-1185">Reference proteome</keyword>
<protein>
    <submittedName>
        <fullName evidence="1">Uncharacterized protein</fullName>
    </submittedName>
</protein>
<dbReference type="STRING" id="47428.A0A284QYK9"/>
<name>A0A284QYK9_ARMOS</name>
<evidence type="ECO:0000313" key="1">
    <source>
        <dbReference type="EMBL" id="SJL01512.1"/>
    </source>
</evidence>